<dbReference type="InterPro" id="IPR036291">
    <property type="entry name" value="NAD(P)-bd_dom_sf"/>
</dbReference>
<dbReference type="InterPro" id="IPR013149">
    <property type="entry name" value="ADH-like_C"/>
</dbReference>
<dbReference type="InterPro" id="IPR011032">
    <property type="entry name" value="GroES-like_sf"/>
</dbReference>
<dbReference type="PROSITE" id="PS00059">
    <property type="entry name" value="ADH_ZINC"/>
    <property type="match status" value="1"/>
</dbReference>
<evidence type="ECO:0000259" key="7">
    <source>
        <dbReference type="Pfam" id="PF08240"/>
    </source>
</evidence>
<dbReference type="EMBL" id="JAYGHX010000004">
    <property type="protein sequence ID" value="MEA5391194.1"/>
    <property type="molecule type" value="Genomic_DNA"/>
</dbReference>
<keyword evidence="3" id="KW-0560">Oxidoreductase</keyword>
<feature type="domain" description="Alcohol dehydrogenase-like C-terminal" evidence="6">
    <location>
        <begin position="213"/>
        <end position="333"/>
    </location>
</feature>
<evidence type="ECO:0000256" key="2">
    <source>
        <dbReference type="ARBA" id="ARBA00022833"/>
    </source>
</evidence>
<comment type="similarity">
    <text evidence="4">Belongs to the zinc-containing alcohol dehydrogenase family.</text>
</comment>
<comment type="cofactor">
    <cofactor evidence="4">
        <name>Zn(2+)</name>
        <dbReference type="ChEBI" id="CHEBI:29105"/>
    </cofactor>
</comment>
<keyword evidence="9" id="KW-1185">Reference proteome</keyword>
<evidence type="ECO:0000256" key="5">
    <source>
        <dbReference type="SAM" id="MobiDB-lite"/>
    </source>
</evidence>
<evidence type="ECO:0000256" key="3">
    <source>
        <dbReference type="ARBA" id="ARBA00023002"/>
    </source>
</evidence>
<dbReference type="SUPFAM" id="SSF50129">
    <property type="entry name" value="GroES-like"/>
    <property type="match status" value="1"/>
</dbReference>
<feature type="domain" description="Alcohol dehydrogenase-like N-terminal" evidence="7">
    <location>
        <begin position="52"/>
        <end position="169"/>
    </location>
</feature>
<gene>
    <name evidence="8" type="ORF">VB738_07955</name>
</gene>
<organism evidence="8 9">
    <name type="scientific">Cyanobium gracile UHCC 0139</name>
    <dbReference type="NCBI Taxonomy" id="3110308"/>
    <lineage>
        <taxon>Bacteria</taxon>
        <taxon>Bacillati</taxon>
        <taxon>Cyanobacteriota</taxon>
        <taxon>Cyanophyceae</taxon>
        <taxon>Synechococcales</taxon>
        <taxon>Prochlorococcaceae</taxon>
        <taxon>Cyanobium</taxon>
    </lineage>
</organism>
<name>A0ABU5RTU9_9CYAN</name>
<evidence type="ECO:0000313" key="9">
    <source>
        <dbReference type="Proteomes" id="UP001304461"/>
    </source>
</evidence>
<evidence type="ECO:0000256" key="4">
    <source>
        <dbReference type="RuleBase" id="RU361277"/>
    </source>
</evidence>
<dbReference type="SUPFAM" id="SSF51735">
    <property type="entry name" value="NAD(P)-binding Rossmann-fold domains"/>
    <property type="match status" value="1"/>
</dbReference>
<keyword evidence="1 4" id="KW-0479">Metal-binding</keyword>
<dbReference type="InterPro" id="IPR013154">
    <property type="entry name" value="ADH-like_N"/>
</dbReference>
<proteinExistence type="inferred from homology"/>
<dbReference type="Pfam" id="PF08240">
    <property type="entry name" value="ADH_N"/>
    <property type="match status" value="1"/>
</dbReference>
<evidence type="ECO:0000256" key="1">
    <source>
        <dbReference type="ARBA" id="ARBA00022723"/>
    </source>
</evidence>
<evidence type="ECO:0000259" key="6">
    <source>
        <dbReference type="Pfam" id="PF00107"/>
    </source>
</evidence>
<dbReference type="PANTHER" id="PTHR43401:SF2">
    <property type="entry name" value="L-THREONINE 3-DEHYDROGENASE"/>
    <property type="match status" value="1"/>
</dbReference>
<accession>A0ABU5RTU9</accession>
<comment type="caution">
    <text evidence="8">The sequence shown here is derived from an EMBL/GenBank/DDBJ whole genome shotgun (WGS) entry which is preliminary data.</text>
</comment>
<dbReference type="Proteomes" id="UP001304461">
    <property type="component" value="Unassembled WGS sequence"/>
</dbReference>
<dbReference type="Gene3D" id="3.40.50.720">
    <property type="entry name" value="NAD(P)-binding Rossmann-like Domain"/>
    <property type="match status" value="1"/>
</dbReference>
<dbReference type="RefSeq" id="WP_323305240.1">
    <property type="nucleotide sequence ID" value="NZ_JAYGHX010000004.1"/>
</dbReference>
<dbReference type="InterPro" id="IPR002328">
    <property type="entry name" value="ADH_Zn_CS"/>
</dbReference>
<sequence>MSSGAATACSLVLHATDHATETGDDEEPRQANRRYRDPRIALEPRQLQPLHPGSLRLQMLRVGVCGTDIHMTQRDPLGFVRSSAPASIPAQGRVLGHEGIGRVIATGSDVSRFQVGDIVAPESVLSCGACRCCRSGAFNQCLDARLLGMEQDGLFAAIADVPARSAVAIGELAGSERGLQMAACLEPAGVALLACRKTQIAPGDKVLVFGAGPIGLLAAMMARRLHGAALVCVVEPSAYRREFAATWADQVADSAETLPIPEGGWDVVVEASGVLANVDAVFRQIAPGGRVALLGRGGEALRIGAVDHMITNAISVMGLRGHLGGVYERLIDLCLSGVLPLDRIVSSTMEGLERLRSVLEHPDDIAGGDCKIVVKLAD</sequence>
<reference evidence="8 9" key="1">
    <citation type="submission" date="2023-12" db="EMBL/GenBank/DDBJ databases">
        <title>Baltic Sea Cyanobacteria.</title>
        <authorList>
            <person name="Delbaje E."/>
            <person name="Fewer D.P."/>
            <person name="Shishido T.K."/>
        </authorList>
    </citation>
    <scope>NUCLEOTIDE SEQUENCE [LARGE SCALE GENOMIC DNA]</scope>
    <source>
        <strain evidence="8 9">UHCC 0139</strain>
    </source>
</reference>
<dbReference type="Pfam" id="PF00107">
    <property type="entry name" value="ADH_zinc_N"/>
    <property type="match status" value="1"/>
</dbReference>
<dbReference type="InterPro" id="IPR050129">
    <property type="entry name" value="Zn_alcohol_dh"/>
</dbReference>
<dbReference type="Gene3D" id="3.90.180.10">
    <property type="entry name" value="Medium-chain alcohol dehydrogenases, catalytic domain"/>
    <property type="match status" value="1"/>
</dbReference>
<dbReference type="PANTHER" id="PTHR43401">
    <property type="entry name" value="L-THREONINE 3-DEHYDROGENASE"/>
    <property type="match status" value="1"/>
</dbReference>
<feature type="compositionally biased region" description="Basic and acidic residues" evidence="5">
    <location>
        <begin position="28"/>
        <end position="40"/>
    </location>
</feature>
<evidence type="ECO:0000313" key="8">
    <source>
        <dbReference type="EMBL" id="MEA5391194.1"/>
    </source>
</evidence>
<keyword evidence="2 4" id="KW-0862">Zinc</keyword>
<protein>
    <submittedName>
        <fullName evidence="8">Alcohol dehydrogenase catalytic domain-containing protein</fullName>
    </submittedName>
</protein>
<feature type="region of interest" description="Disordered" evidence="5">
    <location>
        <begin position="16"/>
        <end position="40"/>
    </location>
</feature>